<feature type="transmembrane region" description="Helical" evidence="6">
    <location>
        <begin position="129"/>
        <end position="147"/>
    </location>
</feature>
<dbReference type="InterPro" id="IPR005496">
    <property type="entry name" value="Integral_membrane_TerC"/>
</dbReference>
<dbReference type="GeneID" id="301136705"/>
<evidence type="ECO:0000256" key="5">
    <source>
        <dbReference type="ARBA" id="ARBA00023136"/>
    </source>
</evidence>
<dbReference type="GO" id="GO:0016020">
    <property type="term" value="C:membrane"/>
    <property type="evidence" value="ECO:0007669"/>
    <property type="project" value="UniProtKB-SubCell"/>
</dbReference>
<dbReference type="PANTHER" id="PTHR30238:SF4">
    <property type="entry name" value="SLL1022 PROTEIN"/>
    <property type="match status" value="1"/>
</dbReference>
<keyword evidence="8" id="KW-1185">Reference proteome</keyword>
<dbReference type="NCBIfam" id="TIGR03717">
    <property type="entry name" value="R_switched_YjbE"/>
    <property type="match status" value="1"/>
</dbReference>
<comment type="caution">
    <text evidence="7">The sequence shown here is derived from an EMBL/GenBank/DDBJ whole genome shotgun (WGS) entry which is preliminary data.</text>
</comment>
<evidence type="ECO:0000313" key="7">
    <source>
        <dbReference type="EMBL" id="KOO49005.1"/>
    </source>
</evidence>
<dbReference type="RefSeq" id="WP_053417199.1">
    <property type="nucleotide sequence ID" value="NZ_JBNNVA010000001.1"/>
</dbReference>
<reference evidence="8" key="1">
    <citation type="submission" date="2015-08" db="EMBL/GenBank/DDBJ databases">
        <title>Fjat-10028 dsm 16317.</title>
        <authorList>
            <person name="Liu B."/>
            <person name="Wang J."/>
            <person name="Zhu Y."/>
            <person name="Liu G."/>
            <person name="Chen Q."/>
            <person name="Chen Z."/>
            <person name="Lan J."/>
            <person name="Che J."/>
            <person name="Ge C."/>
            <person name="Shi H."/>
            <person name="Pan Z."/>
            <person name="Liu X."/>
        </authorList>
    </citation>
    <scope>NUCLEOTIDE SEQUENCE [LARGE SCALE GENOMIC DNA]</scope>
    <source>
        <strain evidence="8">DSM 16317</strain>
    </source>
</reference>
<dbReference type="Pfam" id="PF03741">
    <property type="entry name" value="TerC"/>
    <property type="match status" value="1"/>
</dbReference>
<dbReference type="EMBL" id="LILB01000005">
    <property type="protein sequence ID" value="KOO49005.1"/>
    <property type="molecule type" value="Genomic_DNA"/>
</dbReference>
<name>A0A0M0LD75_9BACL</name>
<gene>
    <name evidence="7" type="ORF">AMD00_11425</name>
</gene>
<dbReference type="OrthoDB" id="5295733at2"/>
<dbReference type="AlphaFoldDB" id="A0A0M0LD75"/>
<organism evidence="7 8">
    <name type="scientific">Viridibacillus arvi</name>
    <dbReference type="NCBI Taxonomy" id="263475"/>
    <lineage>
        <taxon>Bacteria</taxon>
        <taxon>Bacillati</taxon>
        <taxon>Bacillota</taxon>
        <taxon>Bacilli</taxon>
        <taxon>Bacillales</taxon>
        <taxon>Caryophanaceae</taxon>
        <taxon>Viridibacillus</taxon>
    </lineage>
</organism>
<proteinExistence type="inferred from homology"/>
<evidence type="ECO:0000256" key="3">
    <source>
        <dbReference type="ARBA" id="ARBA00022692"/>
    </source>
</evidence>
<keyword evidence="5 6" id="KW-0472">Membrane</keyword>
<feature type="transmembrane region" description="Helical" evidence="6">
    <location>
        <begin position="6"/>
        <end position="30"/>
    </location>
</feature>
<comment type="subcellular location">
    <subcellularLocation>
        <location evidence="1">Membrane</location>
        <topology evidence="1">Multi-pass membrane protein</topology>
    </subcellularLocation>
</comment>
<evidence type="ECO:0000256" key="6">
    <source>
        <dbReference type="SAM" id="Phobius"/>
    </source>
</evidence>
<dbReference type="PANTHER" id="PTHR30238">
    <property type="entry name" value="MEMBRANE BOUND PREDICTED REDOX MODULATOR"/>
    <property type="match status" value="1"/>
</dbReference>
<feature type="transmembrane region" description="Helical" evidence="6">
    <location>
        <begin position="42"/>
        <end position="63"/>
    </location>
</feature>
<dbReference type="InterPro" id="IPR022301">
    <property type="entry name" value="Integral_membrane_YjbE"/>
</dbReference>
<comment type="similarity">
    <text evidence="2">Belongs to the TerC family.</text>
</comment>
<keyword evidence="4 6" id="KW-1133">Transmembrane helix</keyword>
<feature type="transmembrane region" description="Helical" evidence="6">
    <location>
        <begin position="159"/>
        <end position="180"/>
    </location>
</feature>
<evidence type="ECO:0000256" key="2">
    <source>
        <dbReference type="ARBA" id="ARBA00007511"/>
    </source>
</evidence>
<dbReference type="PATRIC" id="fig|263475.3.peg.3523"/>
<evidence type="ECO:0000313" key="8">
    <source>
        <dbReference type="Proteomes" id="UP000036867"/>
    </source>
</evidence>
<feature type="transmembrane region" description="Helical" evidence="6">
    <location>
        <begin position="192"/>
        <end position="214"/>
    </location>
</feature>
<evidence type="ECO:0000256" key="1">
    <source>
        <dbReference type="ARBA" id="ARBA00004141"/>
    </source>
</evidence>
<evidence type="ECO:0008006" key="9">
    <source>
        <dbReference type="Google" id="ProtNLM"/>
    </source>
</evidence>
<dbReference type="STRING" id="263475.AMD00_11425"/>
<keyword evidence="3 6" id="KW-0812">Transmembrane</keyword>
<dbReference type="Proteomes" id="UP000036867">
    <property type="component" value="Unassembled WGS sequence"/>
</dbReference>
<sequence length="224" mass="24385">MDAVFITKILSIILLDIVLSGDNAVVIALACRNLPKRQRKKAIFIGTAGAIILRVVLTFAAVWLLQIPLVKLVGGLLLFYIALDLLKSEGEDPDLKSGSSIFAAIRTIIIADFVMSLDNVLAVAGVADGHMGLVILGLAVSIPLIVFGSQLIIKLMEKFPILIWIGALMIAYTAGHMIVADKYGAQFVDRTFPQMAIIIPIMSMILLVILGIWIKNRQTQYTSR</sequence>
<protein>
    <recommendedName>
        <fullName evidence="9">Tellurium resistance protein TerC</fullName>
    </recommendedName>
</protein>
<evidence type="ECO:0000256" key="4">
    <source>
        <dbReference type="ARBA" id="ARBA00022989"/>
    </source>
</evidence>
<accession>A0A0M0LD75</accession>